<dbReference type="RefSeq" id="WP_344915827.1">
    <property type="nucleotide sequence ID" value="NZ_BAAAYO010000017.1"/>
</dbReference>
<comment type="caution">
    <text evidence="1">The sequence shown here is derived from an EMBL/GenBank/DDBJ whole genome shotgun (WGS) entry which is preliminary data.</text>
</comment>
<organism evidence="1 2">
    <name type="scientific">Paenibacillus hodogayensis</name>
    <dbReference type="NCBI Taxonomy" id="279208"/>
    <lineage>
        <taxon>Bacteria</taxon>
        <taxon>Bacillati</taxon>
        <taxon>Bacillota</taxon>
        <taxon>Bacilli</taxon>
        <taxon>Bacillales</taxon>
        <taxon>Paenibacillaceae</taxon>
        <taxon>Paenibacillus</taxon>
    </lineage>
</organism>
<keyword evidence="2" id="KW-1185">Reference proteome</keyword>
<dbReference type="EMBL" id="JBHMAG010000008">
    <property type="protein sequence ID" value="MFB9751957.1"/>
    <property type="molecule type" value="Genomic_DNA"/>
</dbReference>
<reference evidence="1 2" key="1">
    <citation type="submission" date="2024-09" db="EMBL/GenBank/DDBJ databases">
        <authorList>
            <person name="Sun Q."/>
            <person name="Mori K."/>
        </authorList>
    </citation>
    <scope>NUCLEOTIDE SEQUENCE [LARGE SCALE GENOMIC DNA]</scope>
    <source>
        <strain evidence="1 2">JCM 12520</strain>
    </source>
</reference>
<evidence type="ECO:0000313" key="2">
    <source>
        <dbReference type="Proteomes" id="UP001589619"/>
    </source>
</evidence>
<sequence>MEPENRRRHSVLLLPAGMPEGLDGLLIGCQALSMDRNVHTGLRMQPNMHLVGEVAGTAAAMCCAAGVQPSELPAAQRQRRLVRCGVLGEADLSRPNAPWVVLGDDKRETGVWTAAYVRSPQRL</sequence>
<protein>
    <submittedName>
        <fullName evidence="1">FAD-dependent oxidoreductase</fullName>
    </submittedName>
</protein>
<accession>A0ABV5VUU0</accession>
<proteinExistence type="predicted"/>
<dbReference type="Proteomes" id="UP001589619">
    <property type="component" value="Unassembled WGS sequence"/>
</dbReference>
<evidence type="ECO:0000313" key="1">
    <source>
        <dbReference type="EMBL" id="MFB9751957.1"/>
    </source>
</evidence>
<dbReference type="Pfam" id="PF12831">
    <property type="entry name" value="FAD_oxidored"/>
    <property type="match status" value="1"/>
</dbReference>
<name>A0ABV5VUU0_9BACL</name>
<gene>
    <name evidence="1" type="ORF">ACFFNY_10355</name>
</gene>